<name>A0A2W1MW41_9FLAO</name>
<gene>
    <name evidence="1" type="ORF">DNU06_13480</name>
</gene>
<dbReference type="EMBL" id="QKSB01000009">
    <property type="protein sequence ID" value="PZE16319.1"/>
    <property type="molecule type" value="Genomic_DNA"/>
</dbReference>
<sequence>MWQSFKILFLFFFLSFTGFSQVKSVIEGNEFARSKAESFNGFVGEDQSALYTIDYIYSNKKKKELITRKFYKSDLTLIKETDIYTNPNENYYVDPYEVLLVQNKIYLFSIFTHIKEQTTSLGLFIYSEDLTLQSFSIVDSIAKYDQTNIVFSVSNDQQSILMAQNHPHNINNKEVVDLTNFDLTGNVLWQKELISLNAVSRINIEKIQLANQNEVYILCNYGFNNNRNPNVDDIKLLTNKYTLWVYNNELNFLKEIDLRLKQKWLNGIALNIKSNGHLSIAGFANSTRDHAIDAFFNLELDENYEIVQNNYKKLSDSELKSFLPKGSKDSQLEDYHLRKIVMLNDGSFYMVAEHFYTYIDRVYDPRTNTTSTTEHFNYETILVAYFNAAGEFIWLKRIPKIQNSTNDRGYYSSFASFKYQNDLYLFYNDFEKNVEIPIEDTENIKPLFNGRRNALTYVKIQNNGTAIRKHVNTDGNYLLYAKKSLQINEENMYLLLELGRKAKIIGLTF</sequence>
<dbReference type="RefSeq" id="WP_111064017.1">
    <property type="nucleotide sequence ID" value="NZ_JBHUCU010000006.1"/>
</dbReference>
<proteinExistence type="predicted"/>
<evidence type="ECO:0000313" key="2">
    <source>
        <dbReference type="Proteomes" id="UP000249248"/>
    </source>
</evidence>
<keyword evidence="2" id="KW-1185">Reference proteome</keyword>
<dbReference type="OrthoDB" id="1403331at2"/>
<protein>
    <submittedName>
        <fullName evidence="1">Uncharacterized protein</fullName>
    </submittedName>
</protein>
<organism evidence="1 2">
    <name type="scientific">Putridiphycobacter roseus</name>
    <dbReference type="NCBI Taxonomy" id="2219161"/>
    <lineage>
        <taxon>Bacteria</taxon>
        <taxon>Pseudomonadati</taxon>
        <taxon>Bacteroidota</taxon>
        <taxon>Flavobacteriia</taxon>
        <taxon>Flavobacteriales</taxon>
        <taxon>Crocinitomicaceae</taxon>
        <taxon>Putridiphycobacter</taxon>
    </lineage>
</organism>
<accession>A0A2W1MW41</accession>
<dbReference type="AlphaFoldDB" id="A0A2W1MW41"/>
<reference evidence="1 2" key="1">
    <citation type="submission" date="2018-06" db="EMBL/GenBank/DDBJ databases">
        <title>The draft genome sequence of Crocinitomix sp. SM1701.</title>
        <authorList>
            <person name="Zhang X."/>
        </authorList>
    </citation>
    <scope>NUCLEOTIDE SEQUENCE [LARGE SCALE GENOMIC DNA]</scope>
    <source>
        <strain evidence="1 2">SM1701</strain>
    </source>
</reference>
<evidence type="ECO:0000313" key="1">
    <source>
        <dbReference type="EMBL" id="PZE16319.1"/>
    </source>
</evidence>
<dbReference type="Proteomes" id="UP000249248">
    <property type="component" value="Unassembled WGS sequence"/>
</dbReference>
<comment type="caution">
    <text evidence="1">The sequence shown here is derived from an EMBL/GenBank/DDBJ whole genome shotgun (WGS) entry which is preliminary data.</text>
</comment>